<dbReference type="PIRSF" id="PIRSF029288">
    <property type="entry name" value="SciE_ImpE"/>
    <property type="match status" value="1"/>
</dbReference>
<dbReference type="HOGENOM" id="CLU_087908_0_0_0"/>
<evidence type="ECO:0000313" key="1">
    <source>
        <dbReference type="EMBL" id="CBK41699.1"/>
    </source>
</evidence>
<dbReference type="STRING" id="330214.NIDE1975"/>
<dbReference type="InterPro" id="IPR009211">
    <property type="entry name" value="TagJ"/>
</dbReference>
<sequence>MGAKELLDQHHLSAAISELNQDIKRHPTDARLRTFLFELLCFAGDYDRGQRQLDVIGHQNEKVGIGVEVYKNILRAEITRRRMFAEGIKPSFLFDPPEHVVLSMDAHNQLREHHVAEAKALYERAQGEQPEIRGRMKGHPFTSFRDTDDRTAGILEVIVRDSYIWVPFERIRKVVIPQPKHLRDLLWVPASLEIEDGPVGDVFLPVLYAGSELEADDQVRLGRLTEWVDLGAGLAGGVGQKTFLVDDREVSILEIGELEFEVLAAV</sequence>
<organism evidence="1 2">
    <name type="scientific">Nitrospira defluvii</name>
    <dbReference type="NCBI Taxonomy" id="330214"/>
    <lineage>
        <taxon>Bacteria</taxon>
        <taxon>Pseudomonadati</taxon>
        <taxon>Nitrospirota</taxon>
        <taxon>Nitrospiria</taxon>
        <taxon>Nitrospirales</taxon>
        <taxon>Nitrospiraceae</taxon>
        <taxon>Nitrospira</taxon>
    </lineage>
</organism>
<protein>
    <recommendedName>
        <fullName evidence="3">Virulence protein SciE type</fullName>
    </recommendedName>
</protein>
<dbReference type="OrthoDB" id="5416084at2"/>
<dbReference type="Gene3D" id="1.25.40.10">
    <property type="entry name" value="Tetratricopeptide repeat domain"/>
    <property type="match status" value="1"/>
</dbReference>
<dbReference type="KEGG" id="nde:NIDE1975"/>
<dbReference type="InterPro" id="IPR011990">
    <property type="entry name" value="TPR-like_helical_dom_sf"/>
</dbReference>
<proteinExistence type="predicted"/>
<dbReference type="Pfam" id="PF07024">
    <property type="entry name" value="ImpE"/>
    <property type="match status" value="1"/>
</dbReference>
<dbReference type="AlphaFoldDB" id="D8PEP0"/>
<gene>
    <name evidence="1" type="ORF">NIDE1975</name>
</gene>
<accession>D8PEP0</accession>
<dbReference type="eggNOG" id="COG4455">
    <property type="taxonomic scope" value="Bacteria"/>
</dbReference>
<dbReference type="EMBL" id="FP929003">
    <property type="protein sequence ID" value="CBK41699.1"/>
    <property type="molecule type" value="Genomic_DNA"/>
</dbReference>
<evidence type="ECO:0008006" key="3">
    <source>
        <dbReference type="Google" id="ProtNLM"/>
    </source>
</evidence>
<reference evidence="1 2" key="1">
    <citation type="journal article" date="2010" name="Proc. Natl. Acad. Sci. U.S.A.">
        <title>A Nitrospira metagenome illuminates the physiology and evolution of globally important nitrite-oxidizing bacteria.</title>
        <authorList>
            <person name="Lucker S."/>
            <person name="Wagner M."/>
            <person name="Maixner F."/>
            <person name="Pelletier E."/>
            <person name="Koch H."/>
            <person name="Vacherie B."/>
            <person name="Rattei T."/>
            <person name="Sinninghe Damste J."/>
            <person name="Spieck E."/>
            <person name="Le Paslier D."/>
            <person name="Daims H."/>
        </authorList>
    </citation>
    <scope>NUCLEOTIDE SEQUENCE [LARGE SCALE GENOMIC DNA]</scope>
</reference>
<keyword evidence="2" id="KW-1185">Reference proteome</keyword>
<dbReference type="Proteomes" id="UP000001660">
    <property type="component" value="Chromosome"/>
</dbReference>
<evidence type="ECO:0000313" key="2">
    <source>
        <dbReference type="Proteomes" id="UP000001660"/>
    </source>
</evidence>
<name>D8PEP0_9BACT</name>
<dbReference type="SUPFAM" id="SSF144059">
    <property type="entry name" value="ImpE-like"/>
    <property type="match status" value="1"/>
</dbReference>